<dbReference type="EMBL" id="MH908918">
    <property type="protein sequence ID" value="AYM54161.1"/>
    <property type="molecule type" value="Genomic_DNA"/>
</dbReference>
<evidence type="ECO:0008006" key="3">
    <source>
        <dbReference type="Google" id="ProtNLM"/>
    </source>
</evidence>
<sequence length="296" mass="31604">MRSRASLIAIAALPALGACLPSETRPEPGEVVYTLSGAADLLGGVQSSDGWRIEFSRVLLAAQGVSTRESSGCDVSAIANTPTLVDVRVPGEHEVNRALATGECGFAYHIGPLAPRELHDDSEVEEWLGPGVTDADLALLESLTSGLYVEGKATKAAVTKVFRWSFVAHDFCHPGFDEGADEGSGVTFRVGSGETERVDLAIRGDHLFFDRMEEGAEVRFDPIAGADTDPAYGNADGEVTWEELVRVPLSAIERADGAYRVEAPIDLATWMYMLMGHTAYLGGTEACSPFALENVR</sequence>
<keyword evidence="1" id="KW-0732">Signal</keyword>
<proteinExistence type="predicted"/>
<name>A0A3S5GY32_SORCE</name>
<organism evidence="2">
    <name type="scientific">Sorangium cellulosum</name>
    <name type="common">Polyangium cellulosum</name>
    <dbReference type="NCBI Taxonomy" id="56"/>
    <lineage>
        <taxon>Bacteria</taxon>
        <taxon>Pseudomonadati</taxon>
        <taxon>Myxococcota</taxon>
        <taxon>Polyangia</taxon>
        <taxon>Polyangiales</taxon>
        <taxon>Polyangiaceae</taxon>
        <taxon>Sorangium</taxon>
    </lineage>
</organism>
<dbReference type="PROSITE" id="PS51257">
    <property type="entry name" value="PROKAR_LIPOPROTEIN"/>
    <property type="match status" value="1"/>
</dbReference>
<dbReference type="AlphaFoldDB" id="A0A3S5GY32"/>
<evidence type="ECO:0000313" key="2">
    <source>
        <dbReference type="EMBL" id="AYM54161.1"/>
    </source>
</evidence>
<feature type="signal peptide" evidence="1">
    <location>
        <begin position="1"/>
        <end position="17"/>
    </location>
</feature>
<evidence type="ECO:0000256" key="1">
    <source>
        <dbReference type="SAM" id="SignalP"/>
    </source>
</evidence>
<reference evidence="2" key="1">
    <citation type="journal article" date="2018" name="J. Ind. Microbiol. Biotechnol.">
        <title>Genome mining reveals uncommon alkylpyrones as type III PKS products from myxobacteria.</title>
        <authorList>
            <person name="Hug J.J."/>
            <person name="Panter F."/>
            <person name="Krug D."/>
            <person name="Muller R."/>
        </authorList>
    </citation>
    <scope>NUCLEOTIDE SEQUENCE</scope>
    <source>
        <strain evidence="2">So ce1875</strain>
    </source>
</reference>
<accession>A0A3S5GY32</accession>
<protein>
    <recommendedName>
        <fullName evidence="3">Secreted protein</fullName>
    </recommendedName>
</protein>
<feature type="chain" id="PRO_5018545381" description="Secreted protein" evidence="1">
    <location>
        <begin position="18"/>
        <end position="296"/>
    </location>
</feature>